<dbReference type="EMBL" id="JAYMYQ010000001">
    <property type="protein sequence ID" value="KAK7361206.1"/>
    <property type="molecule type" value="Genomic_DNA"/>
</dbReference>
<reference evidence="2 3" key="1">
    <citation type="submission" date="2024-01" db="EMBL/GenBank/DDBJ databases">
        <title>The genomes of 5 underutilized Papilionoideae crops provide insights into root nodulation and disease resistanc.</title>
        <authorList>
            <person name="Jiang F."/>
        </authorList>
    </citation>
    <scope>NUCLEOTIDE SEQUENCE [LARGE SCALE GENOMIC DNA]</scope>
    <source>
        <strain evidence="2">LVBAO_FW01</strain>
        <tissue evidence="2">Leaves</tissue>
    </source>
</reference>
<evidence type="ECO:0000313" key="2">
    <source>
        <dbReference type="EMBL" id="KAK7361206.1"/>
    </source>
</evidence>
<evidence type="ECO:0000313" key="3">
    <source>
        <dbReference type="Proteomes" id="UP001367508"/>
    </source>
</evidence>
<sequence length="139" mass="15485">MRNGERSTVRVRVFGNLAPIDRREDPADQVHGGATAELRWKHESAAIALCFQRSQYANEDGRPNQRAAAELRRSTLSAADEISGFRSDSTYSEELLDREDAAAESEVSGATSSWLQSPLVRPTMFEKMPGPAIHRRPCR</sequence>
<feature type="region of interest" description="Disordered" evidence="1">
    <location>
        <begin position="89"/>
        <end position="112"/>
    </location>
</feature>
<proteinExistence type="predicted"/>
<organism evidence="2 3">
    <name type="scientific">Canavalia gladiata</name>
    <name type="common">Sword bean</name>
    <name type="synonym">Dolichos gladiatus</name>
    <dbReference type="NCBI Taxonomy" id="3824"/>
    <lineage>
        <taxon>Eukaryota</taxon>
        <taxon>Viridiplantae</taxon>
        <taxon>Streptophyta</taxon>
        <taxon>Embryophyta</taxon>
        <taxon>Tracheophyta</taxon>
        <taxon>Spermatophyta</taxon>
        <taxon>Magnoliopsida</taxon>
        <taxon>eudicotyledons</taxon>
        <taxon>Gunneridae</taxon>
        <taxon>Pentapetalae</taxon>
        <taxon>rosids</taxon>
        <taxon>fabids</taxon>
        <taxon>Fabales</taxon>
        <taxon>Fabaceae</taxon>
        <taxon>Papilionoideae</taxon>
        <taxon>50 kb inversion clade</taxon>
        <taxon>NPAAA clade</taxon>
        <taxon>indigoferoid/millettioid clade</taxon>
        <taxon>Phaseoleae</taxon>
        <taxon>Canavalia</taxon>
    </lineage>
</organism>
<gene>
    <name evidence="2" type="ORF">VNO77_03253</name>
</gene>
<dbReference type="AlphaFoldDB" id="A0AAN9R6Q5"/>
<dbReference type="Proteomes" id="UP001367508">
    <property type="component" value="Unassembled WGS sequence"/>
</dbReference>
<protein>
    <submittedName>
        <fullName evidence="2">Uncharacterized protein</fullName>
    </submittedName>
</protein>
<name>A0AAN9R6Q5_CANGL</name>
<keyword evidence="3" id="KW-1185">Reference proteome</keyword>
<evidence type="ECO:0000256" key="1">
    <source>
        <dbReference type="SAM" id="MobiDB-lite"/>
    </source>
</evidence>
<comment type="caution">
    <text evidence="2">The sequence shown here is derived from an EMBL/GenBank/DDBJ whole genome shotgun (WGS) entry which is preliminary data.</text>
</comment>
<accession>A0AAN9R6Q5</accession>